<name>A0A1A0DDP9_ACEPA</name>
<evidence type="ECO:0000256" key="1">
    <source>
        <dbReference type="ARBA" id="ARBA00004141"/>
    </source>
</evidence>
<dbReference type="InterPro" id="IPR003752">
    <property type="entry name" value="DiS_bond_form_DsbB/BdbC"/>
</dbReference>
<comment type="subcellular location">
    <subcellularLocation>
        <location evidence="1">Membrane</location>
        <topology evidence="1">Multi-pass membrane protein</topology>
    </subcellularLocation>
</comment>
<keyword evidence="3" id="KW-1133">Transmembrane helix</keyword>
<dbReference type="OrthoDB" id="9808637at2"/>
<dbReference type="GO" id="GO:0015035">
    <property type="term" value="F:protein-disulfide reductase activity"/>
    <property type="evidence" value="ECO:0007669"/>
    <property type="project" value="InterPro"/>
</dbReference>
<evidence type="ECO:0000256" key="3">
    <source>
        <dbReference type="ARBA" id="ARBA00022989"/>
    </source>
</evidence>
<keyword evidence="4" id="KW-0472">Membrane</keyword>
<keyword evidence="2" id="KW-0812">Transmembrane</keyword>
<dbReference type="RefSeq" id="WP_035365754.1">
    <property type="nucleotide sequence ID" value="NZ_LYUD01000097.1"/>
</dbReference>
<protein>
    <submittedName>
        <fullName evidence="5">Uncharacterized protein</fullName>
    </submittedName>
</protein>
<dbReference type="GO" id="GO:0006457">
    <property type="term" value="P:protein folding"/>
    <property type="evidence" value="ECO:0007669"/>
    <property type="project" value="InterPro"/>
</dbReference>
<dbReference type="Gene3D" id="1.20.1550.10">
    <property type="entry name" value="DsbB-like"/>
    <property type="match status" value="1"/>
</dbReference>
<accession>A0A1A0DDP9</accession>
<dbReference type="Pfam" id="PF02600">
    <property type="entry name" value="DsbB"/>
    <property type="match status" value="1"/>
</dbReference>
<evidence type="ECO:0000313" key="5">
    <source>
        <dbReference type="EMBL" id="OAZ73214.1"/>
    </source>
</evidence>
<dbReference type="SUPFAM" id="SSF158442">
    <property type="entry name" value="DsbB-like"/>
    <property type="match status" value="1"/>
</dbReference>
<dbReference type="InterPro" id="IPR023380">
    <property type="entry name" value="DsbB-like_sf"/>
</dbReference>
<dbReference type="EMBL" id="LYUD01000097">
    <property type="protein sequence ID" value="OAZ73214.1"/>
    <property type="molecule type" value="Genomic_DNA"/>
</dbReference>
<sequence length="171" mass="19062">MKGSHPSRPLALFLVGAALLALGVVWYTQHVLQIMPCELCLWERWPWRLLLGTAIVAAVLPDKVARQLLWLTVPFMVADIGLAICHVGVEWQWWPSPLPACHAPHISGHTMAERLASMPLLPSKPCDAGTYLVPGVPLSMAAMGGLYAAAVLWVFMVWRKKLERVTRRIFH</sequence>
<dbReference type="Proteomes" id="UP000093796">
    <property type="component" value="Unassembled WGS sequence"/>
</dbReference>
<dbReference type="GO" id="GO:0016020">
    <property type="term" value="C:membrane"/>
    <property type="evidence" value="ECO:0007669"/>
    <property type="project" value="UniProtKB-SubCell"/>
</dbReference>
<dbReference type="eggNOG" id="COG1495">
    <property type="taxonomic scope" value="Bacteria"/>
</dbReference>
<comment type="caution">
    <text evidence="5">The sequence shown here is derived from an EMBL/GenBank/DDBJ whole genome shotgun (WGS) entry which is preliminary data.</text>
</comment>
<evidence type="ECO:0000256" key="2">
    <source>
        <dbReference type="ARBA" id="ARBA00022692"/>
    </source>
</evidence>
<proteinExistence type="predicted"/>
<dbReference type="AlphaFoldDB" id="A0A1A0DDP9"/>
<gene>
    <name evidence="5" type="ORF">SRCM100623_00805</name>
</gene>
<reference evidence="5 6" key="1">
    <citation type="submission" date="2016-05" db="EMBL/GenBank/DDBJ databases">
        <title>Genome sequencing of Acetobacter pasteurianus strain SRCM100623.</title>
        <authorList>
            <person name="Song Y.R."/>
        </authorList>
    </citation>
    <scope>NUCLEOTIDE SEQUENCE [LARGE SCALE GENOMIC DNA]</scope>
    <source>
        <strain evidence="5 6">SRCM100623</strain>
    </source>
</reference>
<evidence type="ECO:0000313" key="6">
    <source>
        <dbReference type="Proteomes" id="UP000093796"/>
    </source>
</evidence>
<dbReference type="PATRIC" id="fig|438.15.peg.944"/>
<evidence type="ECO:0000256" key="4">
    <source>
        <dbReference type="ARBA" id="ARBA00023136"/>
    </source>
</evidence>
<organism evidence="5 6">
    <name type="scientific">Acetobacter pasteurianus</name>
    <name type="common">Acetobacter turbidans</name>
    <dbReference type="NCBI Taxonomy" id="438"/>
    <lineage>
        <taxon>Bacteria</taxon>
        <taxon>Pseudomonadati</taxon>
        <taxon>Pseudomonadota</taxon>
        <taxon>Alphaproteobacteria</taxon>
        <taxon>Acetobacterales</taxon>
        <taxon>Acetobacteraceae</taxon>
        <taxon>Acetobacter</taxon>
    </lineage>
</organism>